<keyword evidence="6" id="KW-0805">Transcription regulation</keyword>
<sequence length="367" mass="41005">MVKIVLGESIEKEEETIPSPTGDTQPHICEFCHDEFWQLDEYMEHKELCINNAKRRRIMFDSNSVDGSVTNGDISEPIRSQSVSDGEEELSPEEDEGIYPEEFSRHAHLNGDYTHENKMEDLSDDEDELKEDDKENKITDESKVAMAAQLPQLMSLANMANMANILPTSNVKLEPMSGTKAAVAQFAENNNLMPNDMAVLQATLFTLQQQQIVQLQLIQQLQNQIVTKTDEDEEEEEEGDEDLEQNNEDAKSETKSETSKPPSPVVDSISDSNLSSKIFTEDKLVKSESEKPSPDSMNPSEGKYINSLAAMNNMTYNSLPKETPVQRGSILPPHLLSIPPDDGYAQRGTGSVVRNINELCPLVIQSL</sequence>
<feature type="compositionally biased region" description="Basic and acidic residues" evidence="9">
    <location>
        <begin position="279"/>
        <end position="293"/>
    </location>
</feature>
<dbReference type="Proteomes" id="UP000030746">
    <property type="component" value="Unassembled WGS sequence"/>
</dbReference>
<evidence type="ECO:0000256" key="3">
    <source>
        <dbReference type="ARBA" id="ARBA00022737"/>
    </source>
</evidence>
<dbReference type="PANTHER" id="PTHR23233">
    <property type="entry name" value="SAL-LIKE PROTEIN"/>
    <property type="match status" value="1"/>
</dbReference>
<dbReference type="GO" id="GO:0005634">
    <property type="term" value="C:nucleus"/>
    <property type="evidence" value="ECO:0007669"/>
    <property type="project" value="UniProtKB-SubCell"/>
</dbReference>
<keyword evidence="7" id="KW-0804">Transcription</keyword>
<feature type="region of interest" description="Disordered" evidence="9">
    <location>
        <begin position="1"/>
        <end position="23"/>
    </location>
</feature>
<evidence type="ECO:0000313" key="11">
    <source>
        <dbReference type="Proteomes" id="UP000030746"/>
    </source>
</evidence>
<evidence type="ECO:0000313" key="10">
    <source>
        <dbReference type="EMBL" id="ESP03713.1"/>
    </source>
</evidence>
<dbReference type="RefSeq" id="XP_009045570.1">
    <property type="nucleotide sequence ID" value="XM_009047322.1"/>
</dbReference>
<dbReference type="AlphaFoldDB" id="V4B0M2"/>
<evidence type="ECO:0000256" key="8">
    <source>
        <dbReference type="ARBA" id="ARBA00023242"/>
    </source>
</evidence>
<protein>
    <recommendedName>
        <fullName evidence="12">C2H2-type domain-containing protein</fullName>
    </recommendedName>
</protein>
<dbReference type="OrthoDB" id="10676878at2759"/>
<feature type="region of interest" description="Disordered" evidence="9">
    <location>
        <begin position="65"/>
        <end position="96"/>
    </location>
</feature>
<dbReference type="GO" id="GO:0000981">
    <property type="term" value="F:DNA-binding transcription factor activity, RNA polymerase II-specific"/>
    <property type="evidence" value="ECO:0007669"/>
    <property type="project" value="TreeGrafter"/>
</dbReference>
<evidence type="ECO:0000256" key="1">
    <source>
        <dbReference type="ARBA" id="ARBA00004123"/>
    </source>
</evidence>
<evidence type="ECO:0000256" key="2">
    <source>
        <dbReference type="ARBA" id="ARBA00022723"/>
    </source>
</evidence>
<keyword evidence="3" id="KW-0677">Repeat</keyword>
<proteinExistence type="predicted"/>
<dbReference type="EMBL" id="KB199906">
    <property type="protein sequence ID" value="ESP03713.1"/>
    <property type="molecule type" value="Genomic_DNA"/>
</dbReference>
<dbReference type="InterPro" id="IPR051565">
    <property type="entry name" value="Sal_C2H2-zinc-finger"/>
</dbReference>
<dbReference type="GeneID" id="20241659"/>
<name>V4B0M2_LOTGI</name>
<evidence type="ECO:0000256" key="7">
    <source>
        <dbReference type="ARBA" id="ARBA00023163"/>
    </source>
</evidence>
<dbReference type="GO" id="GO:0008270">
    <property type="term" value="F:zinc ion binding"/>
    <property type="evidence" value="ECO:0007669"/>
    <property type="project" value="UniProtKB-KW"/>
</dbReference>
<dbReference type="CTD" id="20241659"/>
<dbReference type="STRING" id="225164.V4B0M2"/>
<keyword evidence="2" id="KW-0479">Metal-binding</keyword>
<evidence type="ECO:0000256" key="6">
    <source>
        <dbReference type="ARBA" id="ARBA00023015"/>
    </source>
</evidence>
<evidence type="ECO:0000256" key="9">
    <source>
        <dbReference type="SAM" id="MobiDB-lite"/>
    </source>
</evidence>
<feature type="compositionally biased region" description="Basic and acidic residues" evidence="9">
    <location>
        <begin position="248"/>
        <end position="258"/>
    </location>
</feature>
<keyword evidence="8" id="KW-0539">Nucleus</keyword>
<keyword evidence="11" id="KW-1185">Reference proteome</keyword>
<reference evidence="10 11" key="1">
    <citation type="journal article" date="2013" name="Nature">
        <title>Insights into bilaterian evolution from three spiralian genomes.</title>
        <authorList>
            <person name="Simakov O."/>
            <person name="Marletaz F."/>
            <person name="Cho S.J."/>
            <person name="Edsinger-Gonzales E."/>
            <person name="Havlak P."/>
            <person name="Hellsten U."/>
            <person name="Kuo D.H."/>
            <person name="Larsson T."/>
            <person name="Lv J."/>
            <person name="Arendt D."/>
            <person name="Savage R."/>
            <person name="Osoegawa K."/>
            <person name="de Jong P."/>
            <person name="Grimwood J."/>
            <person name="Chapman J.A."/>
            <person name="Shapiro H."/>
            <person name="Aerts A."/>
            <person name="Otillar R.P."/>
            <person name="Terry A.Y."/>
            <person name="Boore J.L."/>
            <person name="Grigoriev I.V."/>
            <person name="Lindberg D.R."/>
            <person name="Seaver E.C."/>
            <person name="Weisblat D.A."/>
            <person name="Putnam N.H."/>
            <person name="Rokhsar D.S."/>
        </authorList>
    </citation>
    <scope>NUCLEOTIDE SEQUENCE [LARGE SCALE GENOMIC DNA]</scope>
</reference>
<feature type="compositionally biased region" description="Acidic residues" evidence="9">
    <location>
        <begin position="85"/>
        <end position="96"/>
    </location>
</feature>
<evidence type="ECO:0008006" key="12">
    <source>
        <dbReference type="Google" id="ProtNLM"/>
    </source>
</evidence>
<organism evidence="10 11">
    <name type="scientific">Lottia gigantea</name>
    <name type="common">Giant owl limpet</name>
    <dbReference type="NCBI Taxonomy" id="225164"/>
    <lineage>
        <taxon>Eukaryota</taxon>
        <taxon>Metazoa</taxon>
        <taxon>Spiralia</taxon>
        <taxon>Lophotrochozoa</taxon>
        <taxon>Mollusca</taxon>
        <taxon>Gastropoda</taxon>
        <taxon>Patellogastropoda</taxon>
        <taxon>Lottioidea</taxon>
        <taxon>Lottiidae</taxon>
        <taxon>Lottia</taxon>
    </lineage>
</organism>
<keyword evidence="4" id="KW-0863">Zinc-finger</keyword>
<evidence type="ECO:0000256" key="5">
    <source>
        <dbReference type="ARBA" id="ARBA00022833"/>
    </source>
</evidence>
<dbReference type="PANTHER" id="PTHR23233:SF84">
    <property type="entry name" value="FI23031P1"/>
    <property type="match status" value="1"/>
</dbReference>
<dbReference type="GO" id="GO:0000978">
    <property type="term" value="F:RNA polymerase II cis-regulatory region sequence-specific DNA binding"/>
    <property type="evidence" value="ECO:0007669"/>
    <property type="project" value="TreeGrafter"/>
</dbReference>
<feature type="compositionally biased region" description="Polar residues" evidence="9">
    <location>
        <begin position="65"/>
        <end position="83"/>
    </location>
</feature>
<accession>V4B0M2</accession>
<dbReference type="HOGENOM" id="CLU_754970_0_0_1"/>
<comment type="subcellular location">
    <subcellularLocation>
        <location evidence="1">Nucleus</location>
    </subcellularLocation>
</comment>
<dbReference type="KEGG" id="lgi:LOTGIDRAFT_171141"/>
<evidence type="ECO:0000256" key="4">
    <source>
        <dbReference type="ARBA" id="ARBA00022771"/>
    </source>
</evidence>
<feature type="compositionally biased region" description="Acidic residues" evidence="9">
    <location>
        <begin position="230"/>
        <end position="247"/>
    </location>
</feature>
<feature type="region of interest" description="Disordered" evidence="9">
    <location>
        <begin position="228"/>
        <end position="303"/>
    </location>
</feature>
<gene>
    <name evidence="10" type="ORF">LOTGIDRAFT_171141</name>
</gene>
<keyword evidence="5" id="KW-0862">Zinc</keyword>